<keyword evidence="1" id="KW-0808">Transferase</keyword>
<keyword evidence="2 6" id="KW-0378">Hydrolase</keyword>
<dbReference type="GO" id="GO:0004623">
    <property type="term" value="F:phospholipase A2 activity"/>
    <property type="evidence" value="ECO:0007669"/>
    <property type="project" value="TreeGrafter"/>
</dbReference>
<dbReference type="RefSeq" id="WP_147236065.1">
    <property type="nucleotide sequence ID" value="NZ_JAZHFZ010000005.1"/>
</dbReference>
<gene>
    <name evidence="6" type="ORF">FRZ40_26165</name>
    <name evidence="5" type="ORF">V4C56_14160</name>
</gene>
<proteinExistence type="predicted"/>
<dbReference type="InterPro" id="IPR051496">
    <property type="entry name" value="H-rev107_PLA/AT"/>
</dbReference>
<evidence type="ECO:0000256" key="2">
    <source>
        <dbReference type="ARBA" id="ARBA00022801"/>
    </source>
</evidence>
<evidence type="ECO:0000256" key="1">
    <source>
        <dbReference type="ARBA" id="ARBA00022679"/>
    </source>
</evidence>
<evidence type="ECO:0000259" key="4">
    <source>
        <dbReference type="PROSITE" id="PS51934"/>
    </source>
</evidence>
<dbReference type="AlphaFoldDB" id="A0A5C6VEM4"/>
<dbReference type="PROSITE" id="PS51934">
    <property type="entry name" value="LRAT"/>
    <property type="match status" value="1"/>
</dbReference>
<dbReference type="GO" id="GO:0008970">
    <property type="term" value="F:phospholipase A1 activity"/>
    <property type="evidence" value="ECO:0007669"/>
    <property type="project" value="TreeGrafter"/>
</dbReference>
<dbReference type="Gene3D" id="3.90.1720.10">
    <property type="entry name" value="endopeptidase domain like (from Nostoc punctiforme)"/>
    <property type="match status" value="1"/>
</dbReference>
<evidence type="ECO:0000313" key="5">
    <source>
        <dbReference type="EMBL" id="MEM5340758.1"/>
    </source>
</evidence>
<keyword evidence="8" id="KW-1185">Reference proteome</keyword>
<dbReference type="InterPro" id="IPR007053">
    <property type="entry name" value="LRAT_dom"/>
</dbReference>
<dbReference type="GO" id="GO:0070292">
    <property type="term" value="P:N-acylphosphatidylethanolamine metabolic process"/>
    <property type="evidence" value="ECO:0007669"/>
    <property type="project" value="TreeGrafter"/>
</dbReference>
<dbReference type="Proteomes" id="UP001481677">
    <property type="component" value="Unassembled WGS sequence"/>
</dbReference>
<reference evidence="6" key="2">
    <citation type="submission" date="2019-08" db="EMBL/GenBank/DDBJ databases">
        <authorList>
            <person name="Im W.-T."/>
        </authorList>
    </citation>
    <scope>NUCLEOTIDE SEQUENCE</scope>
    <source>
        <strain evidence="6">NF 2-5-3</strain>
    </source>
</reference>
<evidence type="ECO:0000256" key="3">
    <source>
        <dbReference type="ARBA" id="ARBA00023098"/>
    </source>
</evidence>
<dbReference type="GO" id="GO:0005737">
    <property type="term" value="C:cytoplasm"/>
    <property type="evidence" value="ECO:0007669"/>
    <property type="project" value="TreeGrafter"/>
</dbReference>
<evidence type="ECO:0000313" key="7">
    <source>
        <dbReference type="Proteomes" id="UP000321776"/>
    </source>
</evidence>
<accession>A0A5C6VEM4</accession>
<dbReference type="Pfam" id="PF04970">
    <property type="entry name" value="LRAT"/>
    <property type="match status" value="1"/>
</dbReference>
<reference evidence="6 7" key="1">
    <citation type="journal article" date="2018" name="Int. J. Syst. Evol. Microbiol.">
        <title>Paraburkholderia azotifigens sp. nov., a nitrogen-fixing bacterium isolated from paddy soil.</title>
        <authorList>
            <person name="Choi G.M."/>
            <person name="Im W.T."/>
        </authorList>
    </citation>
    <scope>NUCLEOTIDE SEQUENCE [LARGE SCALE GENOMIC DNA]</scope>
    <source>
        <strain evidence="6 7">NF 2-5-3</strain>
    </source>
</reference>
<dbReference type="EMBL" id="VOQS01000003">
    <property type="protein sequence ID" value="TXC83832.1"/>
    <property type="molecule type" value="Genomic_DNA"/>
</dbReference>
<feature type="domain" description="LRAT" evidence="4">
    <location>
        <begin position="27"/>
        <end position="127"/>
    </location>
</feature>
<protein>
    <submittedName>
        <fullName evidence="6">Hydrolase</fullName>
    </submittedName>
    <submittedName>
        <fullName evidence="5">Lecithin retinol acyltransferase family protein</fullName>
    </submittedName>
</protein>
<dbReference type="Proteomes" id="UP000321776">
    <property type="component" value="Unassembled WGS sequence"/>
</dbReference>
<evidence type="ECO:0000313" key="6">
    <source>
        <dbReference type="EMBL" id="TXC83832.1"/>
    </source>
</evidence>
<evidence type="ECO:0000313" key="8">
    <source>
        <dbReference type="Proteomes" id="UP001481677"/>
    </source>
</evidence>
<keyword evidence="5" id="KW-0012">Acyltransferase</keyword>
<sequence length="176" mass="19602">METQLTEWSAASRKSTGTAATFDIGAHLITEREGYAHHGIYAGNERVIHYGGFDRSMTPRPVEYASLNDFAAGRDITVANESGVVYTGIDAVRRAKSRLGEDRYRLLTNNCEHFTTWCVRGVARSEQVRRCLMNPWKGIETLLAIARATILASRDSGRLRRDTRTLSLATASVRPI</sequence>
<reference evidence="5 8" key="3">
    <citation type="submission" date="2024-01" db="EMBL/GenBank/DDBJ databases">
        <title>The diversity of rhizobia nodulating Mimosa spp. in eleven states of Brazil covering several biomes is determined by host plant, location, and edaphic factors.</title>
        <authorList>
            <person name="Rouws L."/>
            <person name="Barauna A."/>
            <person name="Beukes C."/>
            <person name="De Faria S.M."/>
            <person name="Gross E."/>
            <person name="Dos Reis Junior F.B."/>
            <person name="Simon M."/>
            <person name="Maluk M."/>
            <person name="Odee D.W."/>
            <person name="Kenicer G."/>
            <person name="Young J.P.W."/>
            <person name="Reis V.M."/>
            <person name="Zilli J."/>
            <person name="James E.K."/>
        </authorList>
    </citation>
    <scope>NUCLEOTIDE SEQUENCE [LARGE SCALE GENOMIC DNA]</scope>
    <source>
        <strain evidence="5 8">JPY530</strain>
    </source>
</reference>
<comment type="caution">
    <text evidence="6">The sequence shown here is derived from an EMBL/GenBank/DDBJ whole genome shotgun (WGS) entry which is preliminary data.</text>
</comment>
<dbReference type="PANTHER" id="PTHR13943:SF77">
    <property type="entry name" value="LRAT DOMAIN-CONTAINING PROTEIN"/>
    <property type="match status" value="1"/>
</dbReference>
<name>A0A5C6VEM4_9BURK</name>
<dbReference type="PANTHER" id="PTHR13943">
    <property type="entry name" value="HRAS-LIKE SUPPRESSOR - RELATED"/>
    <property type="match status" value="1"/>
</dbReference>
<dbReference type="GO" id="GO:0016410">
    <property type="term" value="F:N-acyltransferase activity"/>
    <property type="evidence" value="ECO:0007669"/>
    <property type="project" value="TreeGrafter"/>
</dbReference>
<dbReference type="EMBL" id="JAZHGA010000008">
    <property type="protein sequence ID" value="MEM5340758.1"/>
    <property type="molecule type" value="Genomic_DNA"/>
</dbReference>
<keyword evidence="3" id="KW-0443">Lipid metabolism</keyword>
<organism evidence="6 7">
    <name type="scientific">Paraburkholderia azotifigens</name>
    <dbReference type="NCBI Taxonomy" id="2057004"/>
    <lineage>
        <taxon>Bacteria</taxon>
        <taxon>Pseudomonadati</taxon>
        <taxon>Pseudomonadota</taxon>
        <taxon>Betaproteobacteria</taxon>
        <taxon>Burkholderiales</taxon>
        <taxon>Burkholderiaceae</taxon>
        <taxon>Paraburkholderia</taxon>
    </lineage>
</organism>